<organism evidence="2 3">
    <name type="scientific">Paraphoma chrysanthemicola</name>
    <dbReference type="NCBI Taxonomy" id="798071"/>
    <lineage>
        <taxon>Eukaryota</taxon>
        <taxon>Fungi</taxon>
        <taxon>Dikarya</taxon>
        <taxon>Ascomycota</taxon>
        <taxon>Pezizomycotina</taxon>
        <taxon>Dothideomycetes</taxon>
        <taxon>Pleosporomycetidae</taxon>
        <taxon>Pleosporales</taxon>
        <taxon>Pleosporineae</taxon>
        <taxon>Phaeosphaeriaceae</taxon>
        <taxon>Paraphoma</taxon>
    </lineage>
</organism>
<dbReference type="EMBL" id="JAGMVJ010000010">
    <property type="protein sequence ID" value="KAH7087114.1"/>
    <property type="molecule type" value="Genomic_DNA"/>
</dbReference>
<dbReference type="Pfam" id="PF12680">
    <property type="entry name" value="SnoaL_2"/>
    <property type="match status" value="1"/>
</dbReference>
<evidence type="ECO:0000313" key="2">
    <source>
        <dbReference type="EMBL" id="KAH7087114.1"/>
    </source>
</evidence>
<evidence type="ECO:0000259" key="1">
    <source>
        <dbReference type="Pfam" id="PF12680"/>
    </source>
</evidence>
<dbReference type="OrthoDB" id="3758478at2759"/>
<dbReference type="PANTHER" id="PTHR39598:SF1">
    <property type="entry name" value="AUSTINOID BIOSYNTHESIS CLUSTERS PROTEIN F-RELATED"/>
    <property type="match status" value="1"/>
</dbReference>
<dbReference type="Gene3D" id="3.10.450.50">
    <property type="match status" value="1"/>
</dbReference>
<dbReference type="PANTHER" id="PTHR39598">
    <property type="entry name" value="AUSTINOL SYNTHESIS PROTEIN F-RELATED"/>
    <property type="match status" value="1"/>
</dbReference>
<comment type="caution">
    <text evidence="2">The sequence shown here is derived from an EMBL/GenBank/DDBJ whole genome shotgun (WGS) entry which is preliminary data.</text>
</comment>
<proteinExistence type="predicted"/>
<dbReference type="Proteomes" id="UP000813461">
    <property type="component" value="Unassembled WGS sequence"/>
</dbReference>
<name>A0A8K0VXV6_9PLEO</name>
<sequence length="141" mass="15945">MSTLAAQKATTQAVLDAYNAWDLDAILAFRAPDCQQQVLPASMGRPSMSNSEYRERLKILLPWFRKFTVTVHTTVHDAEQHTCMMHATSTAETDIGPYANEYALVLHFTEDGKKVVRFLEYVDSKYSSEFFAKLAEKGFGK</sequence>
<accession>A0A8K0VXV6</accession>
<evidence type="ECO:0000313" key="3">
    <source>
        <dbReference type="Proteomes" id="UP000813461"/>
    </source>
</evidence>
<protein>
    <recommendedName>
        <fullName evidence="1">SnoaL-like domain-containing protein</fullName>
    </recommendedName>
</protein>
<reference evidence="2" key="1">
    <citation type="journal article" date="2021" name="Nat. Commun.">
        <title>Genetic determinants of endophytism in the Arabidopsis root mycobiome.</title>
        <authorList>
            <person name="Mesny F."/>
            <person name="Miyauchi S."/>
            <person name="Thiergart T."/>
            <person name="Pickel B."/>
            <person name="Atanasova L."/>
            <person name="Karlsson M."/>
            <person name="Huettel B."/>
            <person name="Barry K.W."/>
            <person name="Haridas S."/>
            <person name="Chen C."/>
            <person name="Bauer D."/>
            <person name="Andreopoulos W."/>
            <person name="Pangilinan J."/>
            <person name="LaButti K."/>
            <person name="Riley R."/>
            <person name="Lipzen A."/>
            <person name="Clum A."/>
            <person name="Drula E."/>
            <person name="Henrissat B."/>
            <person name="Kohler A."/>
            <person name="Grigoriev I.V."/>
            <person name="Martin F.M."/>
            <person name="Hacquard S."/>
        </authorList>
    </citation>
    <scope>NUCLEOTIDE SEQUENCE</scope>
    <source>
        <strain evidence="2">MPI-SDFR-AT-0120</strain>
    </source>
</reference>
<gene>
    <name evidence="2" type="ORF">FB567DRAFT_602682</name>
</gene>
<feature type="domain" description="SnoaL-like" evidence="1">
    <location>
        <begin position="12"/>
        <end position="113"/>
    </location>
</feature>
<dbReference type="InterPro" id="IPR032710">
    <property type="entry name" value="NTF2-like_dom_sf"/>
</dbReference>
<dbReference type="SUPFAM" id="SSF54427">
    <property type="entry name" value="NTF2-like"/>
    <property type="match status" value="1"/>
</dbReference>
<dbReference type="InterPro" id="IPR050977">
    <property type="entry name" value="Fungal_Meroterpenoid_Isomerase"/>
</dbReference>
<dbReference type="InterPro" id="IPR037401">
    <property type="entry name" value="SnoaL-like"/>
</dbReference>
<dbReference type="AlphaFoldDB" id="A0A8K0VXV6"/>
<keyword evidence="3" id="KW-1185">Reference proteome</keyword>